<reference evidence="3" key="1">
    <citation type="submission" date="2016-02" db="EMBL/GenBank/DDBJ databases">
        <authorList>
            <person name="Schultz-Johansen M."/>
            <person name="Glaring M.A."/>
            <person name="Bech P.K."/>
            <person name="Stougaard P."/>
        </authorList>
    </citation>
    <scope>NUCLEOTIDE SEQUENCE [LARGE SCALE GENOMIC DNA]</scope>
    <source>
        <strain evidence="3">S66</strain>
    </source>
</reference>
<feature type="chain" id="PRO_5007469372" description="DUF3500 domain-containing protein" evidence="1">
    <location>
        <begin position="24"/>
        <end position="400"/>
    </location>
</feature>
<feature type="signal peptide" evidence="1">
    <location>
        <begin position="1"/>
        <end position="23"/>
    </location>
</feature>
<evidence type="ECO:0000313" key="3">
    <source>
        <dbReference type="Proteomes" id="UP000070299"/>
    </source>
</evidence>
<dbReference type="AlphaFoldDB" id="A0A136A3N5"/>
<comment type="caution">
    <text evidence="2">The sequence shown here is derived from an EMBL/GenBank/DDBJ whole genome shotgun (WGS) entry which is preliminary data.</text>
</comment>
<proteinExistence type="predicted"/>
<keyword evidence="3" id="KW-1185">Reference proteome</keyword>
<gene>
    <name evidence="2" type="ORF">AX660_06790</name>
</gene>
<dbReference type="Pfam" id="PF12006">
    <property type="entry name" value="DUF3500"/>
    <property type="match status" value="1"/>
</dbReference>
<dbReference type="EMBL" id="LSNE01000003">
    <property type="protein sequence ID" value="KXI29740.1"/>
    <property type="molecule type" value="Genomic_DNA"/>
</dbReference>
<accession>A0A136A3N5</accession>
<evidence type="ECO:0000256" key="1">
    <source>
        <dbReference type="SAM" id="SignalP"/>
    </source>
</evidence>
<dbReference type="InterPro" id="IPR021889">
    <property type="entry name" value="DUF3500"/>
</dbReference>
<dbReference type="PANTHER" id="PTHR37489">
    <property type="entry name" value="DUF3500 DOMAIN-CONTAINING PROTEIN"/>
    <property type="match status" value="1"/>
</dbReference>
<sequence length="400" mass="45105">MKVQNCLWVIMVAMLSTSGLCIAQQDKYSNDFLAVKKHFSDIEVAALAERFEGLSTSQGKQQELFPIRNTGVSTAPIVEAAKAYLSLLSTPELIRTQFAVDDPEWRRWFNVDNGIYVRQGLSLKEMNHEQRKAAWGLLESSLSAKGLDLSKNIMKTDRTLSELNGHGFLDEDLYFLTIMGTPDDKEPWGWQMDGHHLVINYFVMGDQVVMTPTFLGAEPAVTTSGKYAGNKVLQAEQDRGLALMQSLTTDQQQAATLSSRKTHDNMQAAAHQDNLVIDYSGIKASVLDEEQQHKLLDLIGSYVANMKESHAKVRMDEVRTHLENTWFAWVGDVNDDSVFYYRIHSPVILIEFDHQVPVGTEMLHENGVPTRDHIHVVIRTPNGNDYGKDLLQQHLATHKH</sequence>
<dbReference type="RefSeq" id="WP_068372794.1">
    <property type="nucleotide sequence ID" value="NZ_LSNE01000003.1"/>
</dbReference>
<protein>
    <recommendedName>
        <fullName evidence="4">DUF3500 domain-containing protein</fullName>
    </recommendedName>
</protein>
<evidence type="ECO:0000313" key="2">
    <source>
        <dbReference type="EMBL" id="KXI29740.1"/>
    </source>
</evidence>
<name>A0A136A3N5_9ALTE</name>
<organism evidence="2 3">
    <name type="scientific">Paraglaciecola hydrolytica</name>
    <dbReference type="NCBI Taxonomy" id="1799789"/>
    <lineage>
        <taxon>Bacteria</taxon>
        <taxon>Pseudomonadati</taxon>
        <taxon>Pseudomonadota</taxon>
        <taxon>Gammaproteobacteria</taxon>
        <taxon>Alteromonadales</taxon>
        <taxon>Alteromonadaceae</taxon>
        <taxon>Paraglaciecola</taxon>
    </lineage>
</organism>
<dbReference type="STRING" id="1799789.AX660_06790"/>
<dbReference type="PANTHER" id="PTHR37489:SF1">
    <property type="entry name" value="DUF3500 DOMAIN-CONTAINING PROTEIN"/>
    <property type="match status" value="1"/>
</dbReference>
<keyword evidence="1" id="KW-0732">Signal</keyword>
<evidence type="ECO:0008006" key="4">
    <source>
        <dbReference type="Google" id="ProtNLM"/>
    </source>
</evidence>
<dbReference type="Proteomes" id="UP000070299">
    <property type="component" value="Unassembled WGS sequence"/>
</dbReference>